<dbReference type="PANTHER" id="PTHR43364">
    <property type="entry name" value="NADH-SPECIFIC METHYLGLYOXAL REDUCTASE-RELATED"/>
    <property type="match status" value="1"/>
</dbReference>
<feature type="domain" description="NADP-dependent oxidoreductase" evidence="2">
    <location>
        <begin position="2"/>
        <end position="59"/>
    </location>
</feature>
<dbReference type="InterPro" id="IPR023210">
    <property type="entry name" value="NADP_OxRdtase_dom"/>
</dbReference>
<dbReference type="Pfam" id="PF00248">
    <property type="entry name" value="Aldo_ket_red"/>
    <property type="match status" value="1"/>
</dbReference>
<dbReference type="GO" id="GO:0005829">
    <property type="term" value="C:cytosol"/>
    <property type="evidence" value="ECO:0007669"/>
    <property type="project" value="TreeGrafter"/>
</dbReference>
<evidence type="ECO:0000259" key="2">
    <source>
        <dbReference type="Pfam" id="PF00248"/>
    </source>
</evidence>
<gene>
    <name evidence="3" type="ORF">DFP97_113136</name>
</gene>
<organism evidence="3 4">
    <name type="scientific">Paenibacillus prosopidis</name>
    <dbReference type="NCBI Taxonomy" id="630520"/>
    <lineage>
        <taxon>Bacteria</taxon>
        <taxon>Bacillati</taxon>
        <taxon>Bacillota</taxon>
        <taxon>Bacilli</taxon>
        <taxon>Bacillales</taxon>
        <taxon>Paenibacillaceae</taxon>
        <taxon>Paenibacillus</taxon>
    </lineage>
</organism>
<dbReference type="AlphaFoldDB" id="A0A368VVK5"/>
<protein>
    <submittedName>
        <fullName evidence="3">Aldo/keto reductase family protein</fullName>
    </submittedName>
</protein>
<dbReference type="PANTHER" id="PTHR43364:SF4">
    <property type="entry name" value="NAD(P)-LINKED OXIDOREDUCTASE SUPERFAMILY PROTEIN"/>
    <property type="match status" value="1"/>
</dbReference>
<evidence type="ECO:0000313" key="3">
    <source>
        <dbReference type="EMBL" id="RCW43463.1"/>
    </source>
</evidence>
<dbReference type="InterPro" id="IPR036812">
    <property type="entry name" value="NAD(P)_OxRdtase_dom_sf"/>
</dbReference>
<dbReference type="GO" id="GO:0016491">
    <property type="term" value="F:oxidoreductase activity"/>
    <property type="evidence" value="ECO:0007669"/>
    <property type="project" value="UniProtKB-KW"/>
</dbReference>
<comment type="caution">
    <text evidence="3">The sequence shown here is derived from an EMBL/GenBank/DDBJ whole genome shotgun (WGS) entry which is preliminary data.</text>
</comment>
<evidence type="ECO:0000256" key="1">
    <source>
        <dbReference type="ARBA" id="ARBA00023002"/>
    </source>
</evidence>
<proteinExistence type="predicted"/>
<dbReference type="Proteomes" id="UP000252415">
    <property type="component" value="Unassembled WGS sequence"/>
</dbReference>
<dbReference type="InterPro" id="IPR050523">
    <property type="entry name" value="AKR_Detox_Biosynth"/>
</dbReference>
<keyword evidence="4" id="KW-1185">Reference proteome</keyword>
<accession>A0A368VVK5</accession>
<sequence>MAEVAANRGILRAQVALAWVLQKEPVTAPIVGATKPHHLEDAVAALSVKLDATEIVSLEGALCPASDFGILKLEMWISKGTVFPFQGGGY</sequence>
<dbReference type="Gene3D" id="3.20.20.100">
    <property type="entry name" value="NADP-dependent oxidoreductase domain"/>
    <property type="match status" value="1"/>
</dbReference>
<keyword evidence="1" id="KW-0560">Oxidoreductase</keyword>
<dbReference type="EMBL" id="QPJD01000013">
    <property type="protein sequence ID" value="RCW43463.1"/>
    <property type="molecule type" value="Genomic_DNA"/>
</dbReference>
<dbReference type="SUPFAM" id="SSF51430">
    <property type="entry name" value="NAD(P)-linked oxidoreductase"/>
    <property type="match status" value="1"/>
</dbReference>
<reference evidence="3 4" key="1">
    <citation type="submission" date="2018-07" db="EMBL/GenBank/DDBJ databases">
        <title>Genomic Encyclopedia of Type Strains, Phase III (KMG-III): the genomes of soil and plant-associated and newly described type strains.</title>
        <authorList>
            <person name="Whitman W."/>
        </authorList>
    </citation>
    <scope>NUCLEOTIDE SEQUENCE [LARGE SCALE GENOMIC DNA]</scope>
    <source>
        <strain evidence="3 4">CECT 7506</strain>
    </source>
</reference>
<name>A0A368VVK5_9BACL</name>
<evidence type="ECO:0000313" key="4">
    <source>
        <dbReference type="Proteomes" id="UP000252415"/>
    </source>
</evidence>